<comment type="caution">
    <text evidence="9">The sequence shown here is derived from an EMBL/GenBank/DDBJ whole genome shotgun (WGS) entry which is preliminary data.</text>
</comment>
<dbReference type="OrthoDB" id="1746530at2759"/>
<dbReference type="GO" id="GO:0000166">
    <property type="term" value="F:nucleotide binding"/>
    <property type="evidence" value="ECO:0007669"/>
    <property type="project" value="InterPro"/>
</dbReference>
<dbReference type="STRING" id="33114.A0A2G2VEJ4"/>
<dbReference type="PANTHER" id="PTHR15561:SF0">
    <property type="entry name" value="DNA-DIRECTED RNA POLYMERASE III SUBUNIT RPC9"/>
    <property type="match status" value="1"/>
</dbReference>
<dbReference type="SMART" id="SM00657">
    <property type="entry name" value="RPOL4c"/>
    <property type="match status" value="1"/>
</dbReference>
<dbReference type="FunFam" id="1.20.1250.40:FF:000008">
    <property type="entry name" value="RNA polymerase II, Rpb4, core protein"/>
    <property type="match status" value="1"/>
</dbReference>
<dbReference type="InterPro" id="IPR038324">
    <property type="entry name" value="Rpb4/RPC9_sf"/>
</dbReference>
<protein>
    <recommendedName>
        <fullName evidence="3">DNA-directed RNA polymerase III subunit RPC9</fullName>
    </recommendedName>
</protein>
<dbReference type="InterPro" id="IPR006590">
    <property type="entry name" value="RNA_pol_Rpb4/RPC9_core"/>
</dbReference>
<evidence type="ECO:0000259" key="8">
    <source>
        <dbReference type="SMART" id="SM00657"/>
    </source>
</evidence>
<dbReference type="GO" id="GO:0005666">
    <property type="term" value="C:RNA polymerase III complex"/>
    <property type="evidence" value="ECO:0007669"/>
    <property type="project" value="InterPro"/>
</dbReference>
<evidence type="ECO:0000256" key="1">
    <source>
        <dbReference type="ARBA" id="ARBA00004123"/>
    </source>
</evidence>
<sequence>MILGLFSDATKTPPLILLLYYTNAACLAANAGALTNFEVLDFLRSRGAGRDPTRVIFPIAPSEFKVYDYLEQTAACNQTRQVIGEFLEKCKSINLAKAEILNIINIRPSSLVELYPIIEEYDTRFGEAAETMEEFVETVVKLLPPPPNQMQSEEETATDQKEAADGERMETAE</sequence>
<keyword evidence="10" id="KW-1185">Reference proteome</keyword>
<dbReference type="Gene3D" id="1.20.1250.40">
    <property type="match status" value="1"/>
</dbReference>
<gene>
    <name evidence="9" type="ORF">CQW23_27751</name>
</gene>
<evidence type="ECO:0000313" key="9">
    <source>
        <dbReference type="EMBL" id="PHT31414.1"/>
    </source>
</evidence>
<evidence type="ECO:0000256" key="6">
    <source>
        <dbReference type="ARBA" id="ARBA00023242"/>
    </source>
</evidence>
<feature type="region of interest" description="Disordered" evidence="7">
    <location>
        <begin position="144"/>
        <end position="173"/>
    </location>
</feature>
<evidence type="ECO:0000256" key="4">
    <source>
        <dbReference type="ARBA" id="ARBA00022478"/>
    </source>
</evidence>
<dbReference type="Proteomes" id="UP000224567">
    <property type="component" value="Unassembled WGS sequence"/>
</dbReference>
<dbReference type="PANTHER" id="PTHR15561">
    <property type="entry name" value="CALCITONIN GENE-RELATED PEPTIDE-RECEPTOR COMPONENT PROTEIN"/>
    <property type="match status" value="1"/>
</dbReference>
<dbReference type="EMBL" id="MLFT02000012">
    <property type="protein sequence ID" value="PHT31414.1"/>
    <property type="molecule type" value="Genomic_DNA"/>
</dbReference>
<evidence type="ECO:0000313" key="10">
    <source>
        <dbReference type="Proteomes" id="UP000224567"/>
    </source>
</evidence>
<evidence type="ECO:0000256" key="3">
    <source>
        <dbReference type="ARBA" id="ARBA00016672"/>
    </source>
</evidence>
<dbReference type="InterPro" id="IPR010997">
    <property type="entry name" value="HRDC-like_sf"/>
</dbReference>
<proteinExistence type="inferred from homology"/>
<name>A0A2G2VEJ4_CAPBA</name>
<evidence type="ECO:0000256" key="5">
    <source>
        <dbReference type="ARBA" id="ARBA00023163"/>
    </source>
</evidence>
<organism evidence="9 10">
    <name type="scientific">Capsicum baccatum</name>
    <name type="common">Peruvian pepper</name>
    <dbReference type="NCBI Taxonomy" id="33114"/>
    <lineage>
        <taxon>Eukaryota</taxon>
        <taxon>Viridiplantae</taxon>
        <taxon>Streptophyta</taxon>
        <taxon>Embryophyta</taxon>
        <taxon>Tracheophyta</taxon>
        <taxon>Spermatophyta</taxon>
        <taxon>Magnoliopsida</taxon>
        <taxon>eudicotyledons</taxon>
        <taxon>Gunneridae</taxon>
        <taxon>Pentapetalae</taxon>
        <taxon>asterids</taxon>
        <taxon>lamiids</taxon>
        <taxon>Solanales</taxon>
        <taxon>Solanaceae</taxon>
        <taxon>Solanoideae</taxon>
        <taxon>Capsiceae</taxon>
        <taxon>Capsicum</taxon>
    </lineage>
</organism>
<feature type="compositionally biased region" description="Basic and acidic residues" evidence="7">
    <location>
        <begin position="158"/>
        <end position="173"/>
    </location>
</feature>
<accession>A0A2G2VEJ4</accession>
<dbReference type="GO" id="GO:0006384">
    <property type="term" value="P:transcription initiation at RNA polymerase III promoter"/>
    <property type="evidence" value="ECO:0007669"/>
    <property type="project" value="InterPro"/>
</dbReference>
<keyword evidence="4" id="KW-0240">DNA-directed RNA polymerase</keyword>
<evidence type="ECO:0000256" key="2">
    <source>
        <dbReference type="ARBA" id="ARBA00006898"/>
    </source>
</evidence>
<dbReference type="InterPro" id="IPR005574">
    <property type="entry name" value="Rpb4/RPC9"/>
</dbReference>
<comment type="subcellular location">
    <subcellularLocation>
        <location evidence="1">Nucleus</location>
    </subcellularLocation>
</comment>
<feature type="domain" description="RNA polymerase Rpb4/RPC9 core" evidence="8">
    <location>
        <begin position="26"/>
        <end position="146"/>
    </location>
</feature>
<reference evidence="9 10" key="1">
    <citation type="journal article" date="2017" name="Genome Biol.">
        <title>New reference genome sequences of hot pepper reveal the massive evolution of plant disease-resistance genes by retroduplication.</title>
        <authorList>
            <person name="Kim S."/>
            <person name="Park J."/>
            <person name="Yeom S.I."/>
            <person name="Kim Y.M."/>
            <person name="Seo E."/>
            <person name="Kim K.T."/>
            <person name="Kim M.S."/>
            <person name="Lee J.M."/>
            <person name="Cheong K."/>
            <person name="Shin H.S."/>
            <person name="Kim S.B."/>
            <person name="Han K."/>
            <person name="Lee J."/>
            <person name="Park M."/>
            <person name="Lee H.A."/>
            <person name="Lee H.Y."/>
            <person name="Lee Y."/>
            <person name="Oh S."/>
            <person name="Lee J.H."/>
            <person name="Choi E."/>
            <person name="Choi E."/>
            <person name="Lee S.E."/>
            <person name="Jeon J."/>
            <person name="Kim H."/>
            <person name="Choi G."/>
            <person name="Song H."/>
            <person name="Lee J."/>
            <person name="Lee S.C."/>
            <person name="Kwon J.K."/>
            <person name="Lee H.Y."/>
            <person name="Koo N."/>
            <person name="Hong Y."/>
            <person name="Kim R.W."/>
            <person name="Kang W.H."/>
            <person name="Huh J.H."/>
            <person name="Kang B.C."/>
            <person name="Yang T.J."/>
            <person name="Lee Y.H."/>
            <person name="Bennetzen J.L."/>
            <person name="Choi D."/>
        </authorList>
    </citation>
    <scope>NUCLEOTIDE SEQUENCE [LARGE SCALE GENOMIC DNA]</scope>
    <source>
        <strain evidence="10">cv. PBC81</strain>
    </source>
</reference>
<dbReference type="InterPro" id="IPR038846">
    <property type="entry name" value="RPC9"/>
</dbReference>
<dbReference type="SUPFAM" id="SSF47819">
    <property type="entry name" value="HRDC-like"/>
    <property type="match status" value="1"/>
</dbReference>
<reference evidence="10" key="2">
    <citation type="journal article" date="2017" name="J. Anim. Genet.">
        <title>Multiple reference genome sequences of hot pepper reveal the massive evolution of plant disease resistance genes by retroduplication.</title>
        <authorList>
            <person name="Kim S."/>
            <person name="Park J."/>
            <person name="Yeom S.-I."/>
            <person name="Kim Y.-M."/>
            <person name="Seo E."/>
            <person name="Kim K.-T."/>
            <person name="Kim M.-S."/>
            <person name="Lee J.M."/>
            <person name="Cheong K."/>
            <person name="Shin H.-S."/>
            <person name="Kim S.-B."/>
            <person name="Han K."/>
            <person name="Lee J."/>
            <person name="Park M."/>
            <person name="Lee H.-A."/>
            <person name="Lee H.-Y."/>
            <person name="Lee Y."/>
            <person name="Oh S."/>
            <person name="Lee J.H."/>
            <person name="Choi E."/>
            <person name="Choi E."/>
            <person name="Lee S.E."/>
            <person name="Jeon J."/>
            <person name="Kim H."/>
            <person name="Choi G."/>
            <person name="Song H."/>
            <person name="Lee J."/>
            <person name="Lee S.-C."/>
            <person name="Kwon J.-K."/>
            <person name="Lee H.-Y."/>
            <person name="Koo N."/>
            <person name="Hong Y."/>
            <person name="Kim R.W."/>
            <person name="Kang W.-H."/>
            <person name="Huh J.H."/>
            <person name="Kang B.-C."/>
            <person name="Yang T.-J."/>
            <person name="Lee Y.-H."/>
            <person name="Bennetzen J.L."/>
            <person name="Choi D."/>
        </authorList>
    </citation>
    <scope>NUCLEOTIDE SEQUENCE [LARGE SCALE GENOMIC DNA]</scope>
    <source>
        <strain evidence="10">cv. PBC81</strain>
    </source>
</reference>
<keyword evidence="6" id="KW-0539">Nucleus</keyword>
<dbReference type="Pfam" id="PF03874">
    <property type="entry name" value="RNA_pol_Rpb4"/>
    <property type="match status" value="1"/>
</dbReference>
<dbReference type="AlphaFoldDB" id="A0A2G2VEJ4"/>
<evidence type="ECO:0000256" key="7">
    <source>
        <dbReference type="SAM" id="MobiDB-lite"/>
    </source>
</evidence>
<comment type="similarity">
    <text evidence="2">Belongs to the eukaryotic RPC9 RNA polymerase subunit family.</text>
</comment>
<keyword evidence="5" id="KW-0804">Transcription</keyword>